<keyword evidence="9" id="KW-1185">Reference proteome</keyword>
<dbReference type="EMBL" id="FZOU01000013">
    <property type="protein sequence ID" value="SNT42254.1"/>
    <property type="molecule type" value="Genomic_DNA"/>
</dbReference>
<dbReference type="InterPro" id="IPR039425">
    <property type="entry name" value="RNA_pol_sigma-70-like"/>
</dbReference>
<evidence type="ECO:0000256" key="6">
    <source>
        <dbReference type="SAM" id="MobiDB-lite"/>
    </source>
</evidence>
<dbReference type="AlphaFoldDB" id="A0A239MJF9"/>
<gene>
    <name evidence="8" type="ORF">SAMN05421770_11339</name>
</gene>
<keyword evidence="3" id="KW-0731">Sigma factor</keyword>
<dbReference type="RefSeq" id="WP_245818148.1">
    <property type="nucleotide sequence ID" value="NZ_FZOU01000013.1"/>
</dbReference>
<evidence type="ECO:0000256" key="5">
    <source>
        <dbReference type="ARBA" id="ARBA00023163"/>
    </source>
</evidence>
<evidence type="ECO:0000313" key="9">
    <source>
        <dbReference type="Proteomes" id="UP000198356"/>
    </source>
</evidence>
<feature type="domain" description="RNA polymerase sigma-70 ECF-like HTH" evidence="7">
    <location>
        <begin position="153"/>
        <end position="255"/>
    </location>
</feature>
<dbReference type="PANTHER" id="PTHR43133">
    <property type="entry name" value="RNA POLYMERASE ECF-TYPE SIGMA FACTO"/>
    <property type="match status" value="1"/>
</dbReference>
<keyword evidence="5" id="KW-0804">Transcription</keyword>
<feature type="compositionally biased region" description="Low complexity" evidence="6">
    <location>
        <begin position="12"/>
        <end position="21"/>
    </location>
</feature>
<evidence type="ECO:0000259" key="7">
    <source>
        <dbReference type="Pfam" id="PF07638"/>
    </source>
</evidence>
<dbReference type="GO" id="GO:0006352">
    <property type="term" value="P:DNA-templated transcription initiation"/>
    <property type="evidence" value="ECO:0007669"/>
    <property type="project" value="InterPro"/>
</dbReference>
<dbReference type="Gene3D" id="1.10.10.10">
    <property type="entry name" value="Winged helix-like DNA-binding domain superfamily/Winged helix DNA-binding domain"/>
    <property type="match status" value="1"/>
</dbReference>
<dbReference type="GO" id="GO:0016987">
    <property type="term" value="F:sigma factor activity"/>
    <property type="evidence" value="ECO:0007669"/>
    <property type="project" value="UniProtKB-KW"/>
</dbReference>
<dbReference type="GO" id="GO:0003677">
    <property type="term" value="F:DNA binding"/>
    <property type="evidence" value="ECO:0007669"/>
    <property type="project" value="UniProtKB-KW"/>
</dbReference>
<dbReference type="InterPro" id="IPR014284">
    <property type="entry name" value="RNA_pol_sigma-70_dom"/>
</dbReference>
<sequence>MDSAPAQDGLGEAPPSASPAERAGIPASAFAELWTLAEAGACELSEVEFGLALAASGARCRFGVPPAETVSPDRRMAFYRALHLKELALAQACALGRDIAWRRFLESYRSALTQAATGIAGSSALGEDLAGALYAELYGLKERNGERHSPLAGYSGRGSLMGWLRAILAQRHVDRHRRTHRESPLGDADFAAPPAATPASPAELTQLNQSVGRTLGRLQAEDRLLLASYFLDGRTLLELARLLRVHEATVSRRLKRLTGEIRKSLLKDLQAHGMSRRAAEERLGADPRDLDLNFDLNLRNILQTSPPTAFSQQAGKT</sequence>
<dbReference type="InterPro" id="IPR036388">
    <property type="entry name" value="WH-like_DNA-bd_sf"/>
</dbReference>
<evidence type="ECO:0000256" key="3">
    <source>
        <dbReference type="ARBA" id="ARBA00023082"/>
    </source>
</evidence>
<dbReference type="SUPFAM" id="SSF88946">
    <property type="entry name" value="Sigma2 domain of RNA polymerase sigma factors"/>
    <property type="match status" value="1"/>
</dbReference>
<feature type="region of interest" description="Disordered" evidence="6">
    <location>
        <begin position="1"/>
        <end position="22"/>
    </location>
</feature>
<dbReference type="InterPro" id="IPR053812">
    <property type="entry name" value="HTH_Sigma70_ECF-like"/>
</dbReference>
<dbReference type="Proteomes" id="UP000198356">
    <property type="component" value="Unassembled WGS sequence"/>
</dbReference>
<keyword evidence="4" id="KW-0238">DNA-binding</keyword>
<dbReference type="Gene3D" id="1.10.1740.10">
    <property type="match status" value="1"/>
</dbReference>
<dbReference type="InterPro" id="IPR013325">
    <property type="entry name" value="RNA_pol_sigma_r2"/>
</dbReference>
<comment type="similarity">
    <text evidence="1">Belongs to the sigma-70 factor family. ECF subfamily.</text>
</comment>
<dbReference type="Pfam" id="PF07638">
    <property type="entry name" value="Sigma70_ECF"/>
    <property type="match status" value="1"/>
</dbReference>
<dbReference type="InterPro" id="IPR013324">
    <property type="entry name" value="RNA_pol_sigma_r3/r4-like"/>
</dbReference>
<protein>
    <submittedName>
        <fullName evidence="8">RNA polymerase sigma-70 factor, ECF subfamily</fullName>
    </submittedName>
</protein>
<organism evidence="8 9">
    <name type="scientific">Granulicella rosea</name>
    <dbReference type="NCBI Taxonomy" id="474952"/>
    <lineage>
        <taxon>Bacteria</taxon>
        <taxon>Pseudomonadati</taxon>
        <taxon>Acidobacteriota</taxon>
        <taxon>Terriglobia</taxon>
        <taxon>Terriglobales</taxon>
        <taxon>Acidobacteriaceae</taxon>
        <taxon>Granulicella</taxon>
    </lineage>
</organism>
<evidence type="ECO:0000313" key="8">
    <source>
        <dbReference type="EMBL" id="SNT42254.1"/>
    </source>
</evidence>
<keyword evidence="2" id="KW-0805">Transcription regulation</keyword>
<feature type="region of interest" description="Disordered" evidence="6">
    <location>
        <begin position="175"/>
        <end position="200"/>
    </location>
</feature>
<proteinExistence type="inferred from homology"/>
<evidence type="ECO:0000256" key="4">
    <source>
        <dbReference type="ARBA" id="ARBA00023125"/>
    </source>
</evidence>
<evidence type="ECO:0000256" key="2">
    <source>
        <dbReference type="ARBA" id="ARBA00023015"/>
    </source>
</evidence>
<name>A0A239MJF9_9BACT</name>
<reference evidence="8 9" key="1">
    <citation type="submission" date="2017-06" db="EMBL/GenBank/DDBJ databases">
        <authorList>
            <person name="Kim H.J."/>
            <person name="Triplett B.A."/>
        </authorList>
    </citation>
    <scope>NUCLEOTIDE SEQUENCE [LARGE SCALE GENOMIC DNA]</scope>
    <source>
        <strain evidence="8 9">DSM 18704</strain>
    </source>
</reference>
<feature type="compositionally biased region" description="Low complexity" evidence="6">
    <location>
        <begin position="188"/>
        <end position="200"/>
    </location>
</feature>
<dbReference type="NCBIfam" id="TIGR02937">
    <property type="entry name" value="sigma70-ECF"/>
    <property type="match status" value="1"/>
</dbReference>
<accession>A0A239MJF9</accession>
<dbReference type="SUPFAM" id="SSF88659">
    <property type="entry name" value="Sigma3 and sigma4 domains of RNA polymerase sigma factors"/>
    <property type="match status" value="1"/>
</dbReference>
<dbReference type="PANTHER" id="PTHR43133:SF8">
    <property type="entry name" value="RNA POLYMERASE SIGMA FACTOR HI_1459-RELATED"/>
    <property type="match status" value="1"/>
</dbReference>
<evidence type="ECO:0000256" key="1">
    <source>
        <dbReference type="ARBA" id="ARBA00010641"/>
    </source>
</evidence>